<reference evidence="3" key="1">
    <citation type="journal article" date="2017" name="Front. Plant Sci.">
        <title>Climate Clever Clovers: New Paradigm to Reduce the Environmental Footprint of Ruminants by Breeding Low Methanogenic Forages Utilizing Haplotype Variation.</title>
        <authorList>
            <person name="Kaur P."/>
            <person name="Appels R."/>
            <person name="Bayer P.E."/>
            <person name="Keeble-Gagnere G."/>
            <person name="Wang J."/>
            <person name="Hirakawa H."/>
            <person name="Shirasawa K."/>
            <person name="Vercoe P."/>
            <person name="Stefanova K."/>
            <person name="Durmic Z."/>
            <person name="Nichols P."/>
            <person name="Revell C."/>
            <person name="Isobe S.N."/>
            <person name="Edwards D."/>
            <person name="Erskine W."/>
        </authorList>
    </citation>
    <scope>NUCLEOTIDE SEQUENCE [LARGE SCALE GENOMIC DNA]</scope>
    <source>
        <strain evidence="3">cv. Daliak</strain>
    </source>
</reference>
<name>A0A2Z6MNS9_TRISU</name>
<evidence type="ECO:0000259" key="1">
    <source>
        <dbReference type="Pfam" id="PF20167"/>
    </source>
</evidence>
<proteinExistence type="predicted"/>
<sequence length="341" mass="39170">MSSKRKKTTRKGASKSSNVAPVRFQSDYHKERFESVKKRNFVSERVFNLKDGGCTKVQQIQGILVSNNWTHFPSIMKSVNVDVMREFYANAYLREGEVNEFTSWEERRFSTRFWHYDELLSFLARPSTSWKNFVPNDDPGHVPKKLSVTDLTPMAKAWNSFFHHTIETCANGSELKSSRAIAIMAVMKGRPVDICSLIAKDIFQIVKSGSRTMGHASLIVELGKHAEVDDLSRGEIVSLTKAIDNNWIQRVVNECGKDQQHMQVDPPHEFGEETSREHLLRMEDFCFKQDVCARLGISVNYLVHQTDTWAAAQRYKERYSGPPPGPHFGWFQPYPLPQPRL</sequence>
<keyword evidence="3" id="KW-1185">Reference proteome</keyword>
<dbReference type="EMBL" id="DF973542">
    <property type="protein sequence ID" value="GAU33978.1"/>
    <property type="molecule type" value="Genomic_DNA"/>
</dbReference>
<protein>
    <recommendedName>
        <fullName evidence="1">Putative plant transposon protein domain-containing protein</fullName>
    </recommendedName>
</protein>
<dbReference type="OrthoDB" id="10647392at2759"/>
<organism evidence="2 3">
    <name type="scientific">Trifolium subterraneum</name>
    <name type="common">Subterranean clover</name>
    <dbReference type="NCBI Taxonomy" id="3900"/>
    <lineage>
        <taxon>Eukaryota</taxon>
        <taxon>Viridiplantae</taxon>
        <taxon>Streptophyta</taxon>
        <taxon>Embryophyta</taxon>
        <taxon>Tracheophyta</taxon>
        <taxon>Spermatophyta</taxon>
        <taxon>Magnoliopsida</taxon>
        <taxon>eudicotyledons</taxon>
        <taxon>Gunneridae</taxon>
        <taxon>Pentapetalae</taxon>
        <taxon>rosids</taxon>
        <taxon>fabids</taxon>
        <taxon>Fabales</taxon>
        <taxon>Fabaceae</taxon>
        <taxon>Papilionoideae</taxon>
        <taxon>50 kb inversion clade</taxon>
        <taxon>NPAAA clade</taxon>
        <taxon>Hologalegina</taxon>
        <taxon>IRL clade</taxon>
        <taxon>Trifolieae</taxon>
        <taxon>Trifolium</taxon>
    </lineage>
</organism>
<gene>
    <name evidence="2" type="ORF">TSUD_61090</name>
</gene>
<dbReference type="Pfam" id="PF20167">
    <property type="entry name" value="Transposase_32"/>
    <property type="match status" value="1"/>
</dbReference>
<dbReference type="Proteomes" id="UP000242715">
    <property type="component" value="Unassembled WGS sequence"/>
</dbReference>
<evidence type="ECO:0000313" key="2">
    <source>
        <dbReference type="EMBL" id="GAU33978.1"/>
    </source>
</evidence>
<dbReference type="AlphaFoldDB" id="A0A2Z6MNS9"/>
<accession>A0A2Z6MNS9</accession>
<feature type="domain" description="Putative plant transposon protein" evidence="1">
    <location>
        <begin position="67"/>
        <end position="229"/>
    </location>
</feature>
<evidence type="ECO:0000313" key="3">
    <source>
        <dbReference type="Proteomes" id="UP000242715"/>
    </source>
</evidence>
<dbReference type="InterPro" id="IPR046796">
    <property type="entry name" value="Transposase_32_dom"/>
</dbReference>